<dbReference type="PANTHER" id="PTHR23522">
    <property type="entry name" value="BLL5896 PROTEIN"/>
    <property type="match status" value="1"/>
</dbReference>
<feature type="transmembrane region" description="Helical" evidence="8">
    <location>
        <begin position="207"/>
        <end position="230"/>
    </location>
</feature>
<feature type="transmembrane region" description="Helical" evidence="8">
    <location>
        <begin position="163"/>
        <end position="186"/>
    </location>
</feature>
<dbReference type="GeneID" id="67182851"/>
<keyword evidence="5 8" id="KW-0812">Transmembrane</keyword>
<dbReference type="PANTHER" id="PTHR23522:SF10">
    <property type="entry name" value="3-PHENYLPROPIONIC ACID TRANSPORTER-RELATED"/>
    <property type="match status" value="1"/>
</dbReference>
<keyword evidence="4" id="KW-0997">Cell inner membrane</keyword>
<dbReference type="Pfam" id="PF12832">
    <property type="entry name" value="MFS_1_like"/>
    <property type="match status" value="1"/>
</dbReference>
<feature type="transmembrane region" description="Helical" evidence="8">
    <location>
        <begin position="331"/>
        <end position="350"/>
    </location>
</feature>
<dbReference type="GO" id="GO:0005886">
    <property type="term" value="C:plasma membrane"/>
    <property type="evidence" value="ECO:0007669"/>
    <property type="project" value="UniProtKB-SubCell"/>
</dbReference>
<keyword evidence="7 8" id="KW-0472">Membrane</keyword>
<evidence type="ECO:0000256" key="4">
    <source>
        <dbReference type="ARBA" id="ARBA00022519"/>
    </source>
</evidence>
<organism evidence="10 11">
    <name type="scientific">Ferrimonas balearica (strain DSM 9799 / CCM 4581 / KCTC 23876 / PAT)</name>
    <dbReference type="NCBI Taxonomy" id="550540"/>
    <lineage>
        <taxon>Bacteria</taxon>
        <taxon>Pseudomonadati</taxon>
        <taxon>Pseudomonadota</taxon>
        <taxon>Gammaproteobacteria</taxon>
        <taxon>Alteromonadales</taxon>
        <taxon>Ferrimonadaceae</taxon>
        <taxon>Ferrimonas</taxon>
    </lineage>
</organism>
<keyword evidence="6 8" id="KW-1133">Transmembrane helix</keyword>
<keyword evidence="3" id="KW-1003">Cell membrane</keyword>
<feature type="transmembrane region" description="Helical" evidence="8">
    <location>
        <begin position="100"/>
        <end position="127"/>
    </location>
</feature>
<dbReference type="SUPFAM" id="SSF103473">
    <property type="entry name" value="MFS general substrate transporter"/>
    <property type="match status" value="1"/>
</dbReference>
<dbReference type="AlphaFoldDB" id="E1SQ50"/>
<evidence type="ECO:0000256" key="7">
    <source>
        <dbReference type="ARBA" id="ARBA00023136"/>
    </source>
</evidence>
<feature type="transmembrane region" description="Helical" evidence="8">
    <location>
        <begin position="76"/>
        <end position="94"/>
    </location>
</feature>
<keyword evidence="2" id="KW-0813">Transport</keyword>
<evidence type="ECO:0000256" key="3">
    <source>
        <dbReference type="ARBA" id="ARBA00022475"/>
    </source>
</evidence>
<feature type="transmembrane region" description="Helical" evidence="8">
    <location>
        <begin position="45"/>
        <end position="64"/>
    </location>
</feature>
<evidence type="ECO:0000256" key="1">
    <source>
        <dbReference type="ARBA" id="ARBA00004429"/>
    </source>
</evidence>
<evidence type="ECO:0000256" key="5">
    <source>
        <dbReference type="ARBA" id="ARBA00022692"/>
    </source>
</evidence>
<sequence length="391" mass="41978">MSALLEGRQRKALAASYFAFYAILGLMVPYLSLYLDHLGFNSAQIGWMLAILFATRMIAPNIWAALSDRLGTPVRIIRAGALLAAFTYLGLFVAKEFLVLAVVMGIYTFFWNAILAQLEVVTLTTLADRPQDYGGLRSFGSVGYIVLVVGAGWWFGLRGPADLPWVGLVLFLALLGASMALTEVAPRVRNEAETDIPFMSQLLQRPVLLFLLAAMLMQGSHGPFYTFYVLYLRGLGLGESTAGILVAVGVLAEIGIFLLAPRLLGRFSVRTLMALCCVMTSLRWVLTDAAGTSVLGHGVAQLLHAFSFGLAHACGIQFVHRNFSAAHQGKAQALYASVSFGLGGAIGAYISGQLWHNGAGASLTWTLAAVAAASALVALLLMGREQDGRRR</sequence>
<dbReference type="HOGENOM" id="CLU_013133_6_0_6"/>
<keyword evidence="11" id="KW-1185">Reference proteome</keyword>
<protein>
    <submittedName>
        <fullName evidence="10">Major facilitator superfamily MFS_1</fullName>
    </submittedName>
</protein>
<dbReference type="GO" id="GO:0030395">
    <property type="term" value="F:lactose binding"/>
    <property type="evidence" value="ECO:0007669"/>
    <property type="project" value="TreeGrafter"/>
</dbReference>
<evidence type="ECO:0000313" key="11">
    <source>
        <dbReference type="Proteomes" id="UP000006683"/>
    </source>
</evidence>
<name>E1SQ50_FERBD</name>
<comment type="subcellular location">
    <subcellularLocation>
        <location evidence="1">Cell inner membrane</location>
        <topology evidence="1">Multi-pass membrane protein</topology>
    </subcellularLocation>
</comment>
<dbReference type="KEGG" id="fbl:Fbal_2620"/>
<gene>
    <name evidence="10" type="ordered locus">Fbal_2620</name>
</gene>
<evidence type="ECO:0000256" key="2">
    <source>
        <dbReference type="ARBA" id="ARBA00022448"/>
    </source>
</evidence>
<dbReference type="InterPro" id="IPR024989">
    <property type="entry name" value="MFS_assoc_dom"/>
</dbReference>
<feature type="domain" description="Major facilitator superfamily associated" evidence="9">
    <location>
        <begin position="13"/>
        <end position="365"/>
    </location>
</feature>
<dbReference type="PIRSF" id="PIRSF004925">
    <property type="entry name" value="HcaT"/>
    <property type="match status" value="1"/>
</dbReference>
<dbReference type="RefSeq" id="WP_013346128.1">
    <property type="nucleotide sequence ID" value="NC_014541.1"/>
</dbReference>
<feature type="transmembrane region" description="Helical" evidence="8">
    <location>
        <begin position="267"/>
        <end position="286"/>
    </location>
</feature>
<dbReference type="STRING" id="550540.Fbal_2620"/>
<evidence type="ECO:0000256" key="6">
    <source>
        <dbReference type="ARBA" id="ARBA00022989"/>
    </source>
</evidence>
<dbReference type="Proteomes" id="UP000006683">
    <property type="component" value="Chromosome"/>
</dbReference>
<dbReference type="eggNOG" id="COG2814">
    <property type="taxonomic scope" value="Bacteria"/>
</dbReference>
<accession>E1SQ50</accession>
<dbReference type="InterPro" id="IPR036259">
    <property type="entry name" value="MFS_trans_sf"/>
</dbReference>
<feature type="transmembrane region" description="Helical" evidence="8">
    <location>
        <begin position="242"/>
        <end position="260"/>
    </location>
</feature>
<reference evidence="10 11" key="1">
    <citation type="journal article" date="2010" name="Stand. Genomic Sci.">
        <title>Complete genome sequence of Ferrimonas balearica type strain (PAT).</title>
        <authorList>
            <person name="Nolan M."/>
            <person name="Sikorski J."/>
            <person name="Davenport K."/>
            <person name="Lucas S."/>
            <person name="Glavina Del Rio T."/>
            <person name="Tice H."/>
            <person name="Cheng J."/>
            <person name="Goodwin L."/>
            <person name="Pitluck S."/>
            <person name="Liolios K."/>
            <person name="Ivanova N."/>
            <person name="Mavromatis K."/>
            <person name="Ovchinnikova G."/>
            <person name="Pati A."/>
            <person name="Chen A."/>
            <person name="Palaniappan K."/>
            <person name="Land M."/>
            <person name="Hauser L."/>
            <person name="Chang Y."/>
            <person name="Jeffries C."/>
            <person name="Tapia R."/>
            <person name="Brettin T."/>
            <person name="Detter J."/>
            <person name="Han C."/>
            <person name="Yasawong M."/>
            <person name="Rohde M."/>
            <person name="Tindall B."/>
            <person name="Goker M."/>
            <person name="Woyke T."/>
            <person name="Bristow J."/>
            <person name="Eisen J."/>
            <person name="Markowitz V."/>
            <person name="Hugenholtz P."/>
            <person name="Kyrpides N."/>
            <person name="Klenk H."/>
            <person name="Lapidus A."/>
        </authorList>
    </citation>
    <scope>NUCLEOTIDE SEQUENCE [LARGE SCALE GENOMIC DNA]</scope>
    <source>
        <strain evidence="11">DSM 9799 / CCM 4581 / KCTC 23876 / PAT</strain>
    </source>
</reference>
<dbReference type="NCBIfam" id="NF037955">
    <property type="entry name" value="mfs"/>
    <property type="match status" value="1"/>
</dbReference>
<dbReference type="InterPro" id="IPR026032">
    <property type="entry name" value="HcaT-like"/>
</dbReference>
<evidence type="ECO:0000256" key="8">
    <source>
        <dbReference type="SAM" id="Phobius"/>
    </source>
</evidence>
<feature type="transmembrane region" description="Helical" evidence="8">
    <location>
        <begin position="139"/>
        <end position="157"/>
    </location>
</feature>
<feature type="transmembrane region" description="Helical" evidence="8">
    <location>
        <begin position="362"/>
        <end position="382"/>
    </location>
</feature>
<dbReference type="Gene3D" id="1.20.1250.20">
    <property type="entry name" value="MFS general substrate transporter like domains"/>
    <property type="match status" value="2"/>
</dbReference>
<dbReference type="EMBL" id="CP002209">
    <property type="protein sequence ID" value="ADN76822.1"/>
    <property type="molecule type" value="Genomic_DNA"/>
</dbReference>
<dbReference type="GO" id="GO:0015528">
    <property type="term" value="F:lactose:proton symporter activity"/>
    <property type="evidence" value="ECO:0007669"/>
    <property type="project" value="TreeGrafter"/>
</dbReference>
<dbReference type="OrthoDB" id="9150135at2"/>
<evidence type="ECO:0000313" key="10">
    <source>
        <dbReference type="EMBL" id="ADN76822.1"/>
    </source>
</evidence>
<evidence type="ECO:0000259" key="9">
    <source>
        <dbReference type="Pfam" id="PF12832"/>
    </source>
</evidence>
<proteinExistence type="predicted"/>
<feature type="transmembrane region" description="Helical" evidence="8">
    <location>
        <begin position="12"/>
        <end position="33"/>
    </location>
</feature>
<feature type="transmembrane region" description="Helical" evidence="8">
    <location>
        <begin position="298"/>
        <end position="319"/>
    </location>
</feature>